<dbReference type="OrthoDB" id="9153185at2"/>
<dbReference type="Pfam" id="PF24838">
    <property type="entry name" value="8xMP"/>
    <property type="match status" value="1"/>
</dbReference>
<dbReference type="Proteomes" id="UP000067111">
    <property type="component" value="Unassembled WGS sequence"/>
</dbReference>
<accession>A0A0X7K8G3</accession>
<keyword evidence="1" id="KW-1133">Transmembrane helix</keyword>
<keyword evidence="1" id="KW-0812">Transmembrane</keyword>
<dbReference type="RefSeq" id="WP_060752937.1">
    <property type="nucleotide sequence ID" value="NZ_LRMR01000005.1"/>
</dbReference>
<feature type="transmembrane region" description="Helical" evidence="1">
    <location>
        <begin position="86"/>
        <end position="110"/>
    </location>
</feature>
<dbReference type="InterPro" id="IPR056918">
    <property type="entry name" value="8xMP"/>
</dbReference>
<gene>
    <name evidence="2" type="ORF">AWV77_03710</name>
</gene>
<comment type="caution">
    <text evidence="2">The sequence shown here is derived from an EMBL/GenBank/DDBJ whole genome shotgun (WGS) entry which is preliminary data.</text>
</comment>
<reference evidence="3" key="1">
    <citation type="submission" date="2016-01" db="EMBL/GenBank/DDBJ databases">
        <authorList>
            <person name="Gamez R.M."/>
            <person name="Rodriguez F."/>
            <person name="Bernal J.F."/>
            <person name="Agarwala R."/>
            <person name="Landsman D."/>
            <person name="Marino-Ramirez L."/>
        </authorList>
    </citation>
    <scope>NUCLEOTIDE SEQUENCE [LARGE SCALE GENOMIC DNA]</scope>
    <source>
        <strain evidence="3">Ps006</strain>
    </source>
</reference>
<evidence type="ECO:0000313" key="2">
    <source>
        <dbReference type="EMBL" id="KWU51949.1"/>
    </source>
</evidence>
<dbReference type="EMBL" id="LRMR01000005">
    <property type="protein sequence ID" value="KWU51949.1"/>
    <property type="molecule type" value="Genomic_DNA"/>
</dbReference>
<sequence length="239" mass="27502">MSEEKHEILGPSFQSLPGPAKTKIAEGHVKAAVSDLRGWKGIYELCVELRNFEISQLVQRNNFFMIFQGVLLAGVCQSAGQIPIVSFMICFAGLIVSILQAGMAAGAKYWQVHWELNTQKSEQVMMKVWTVHDRLQKQIDDNDVEIDSHLYSQLESRKLLIHLFQEDYNREGIRSSIQEGRMKRRFVNWLIMRRLSASRIPIYAGLFLSFVWFILLICTVRVPGVDWNVLSWITGFHSK</sequence>
<evidence type="ECO:0000256" key="1">
    <source>
        <dbReference type="SAM" id="Phobius"/>
    </source>
</evidence>
<dbReference type="AlphaFoldDB" id="A0A0X7K8G3"/>
<protein>
    <submittedName>
        <fullName evidence="2">Uncharacterized protein</fullName>
    </submittedName>
</protein>
<proteinExistence type="predicted"/>
<evidence type="ECO:0000313" key="3">
    <source>
        <dbReference type="Proteomes" id="UP000067111"/>
    </source>
</evidence>
<organism evidence="2 3">
    <name type="scientific">Pseudomonas palleroniana</name>
    <dbReference type="NCBI Taxonomy" id="191390"/>
    <lineage>
        <taxon>Bacteria</taxon>
        <taxon>Pseudomonadati</taxon>
        <taxon>Pseudomonadota</taxon>
        <taxon>Gammaproteobacteria</taxon>
        <taxon>Pseudomonadales</taxon>
        <taxon>Pseudomonadaceae</taxon>
        <taxon>Pseudomonas</taxon>
    </lineage>
</organism>
<feature type="transmembrane region" description="Helical" evidence="1">
    <location>
        <begin position="200"/>
        <end position="222"/>
    </location>
</feature>
<keyword evidence="1" id="KW-0472">Membrane</keyword>
<name>A0A0X7K8G3_9PSED</name>